<accession>A0AAW5HS55</accession>
<evidence type="ECO:0000313" key="4">
    <source>
        <dbReference type="EMBL" id="MCO6394309.1"/>
    </source>
</evidence>
<dbReference type="InterPro" id="IPR050624">
    <property type="entry name" value="HTH-type_Tx_Regulator"/>
</dbReference>
<dbReference type="Gene3D" id="1.10.357.10">
    <property type="entry name" value="Tetracycline Repressor, domain 2"/>
    <property type="match status" value="1"/>
</dbReference>
<reference evidence="4 5" key="1">
    <citation type="submission" date="2021-01" db="EMBL/GenBank/DDBJ databases">
        <title>Identification and Characterization of Corynebacterium sp.</title>
        <authorList>
            <person name="Luo Q."/>
            <person name="Qu P."/>
            <person name="Chen Q."/>
        </authorList>
    </citation>
    <scope>NUCLEOTIDE SEQUENCE [LARGE SCALE GENOMIC DNA]</scope>
    <source>
        <strain evidence="4 5">MC-18</strain>
    </source>
</reference>
<evidence type="ECO:0000256" key="2">
    <source>
        <dbReference type="PROSITE-ProRule" id="PRU00335"/>
    </source>
</evidence>
<protein>
    <submittedName>
        <fullName evidence="4">TetR/AcrR family transcriptional regulator</fullName>
    </submittedName>
</protein>
<evidence type="ECO:0000259" key="3">
    <source>
        <dbReference type="PROSITE" id="PS50977"/>
    </source>
</evidence>
<sequence>MTPRELSMDPRAVRTRTALLNATKELLLHYRVDELSLSQIVKYAQVSRQACYEHFHDKDALILAAGCDICLPAYESFVNDIVIDETYPDQVARLVKHLERYDKAVKHLINSSVHGHLNDKICNILADAYLKKIYTQIESGEEIALTEETLRDTARFMAAGTQDILIDGMLRDREHEETAQRVENVRAALDLVIGALRATSGGAADEQ</sequence>
<name>A0AAW5HS55_9CORY</name>
<dbReference type="AlphaFoldDB" id="A0AAW5HS55"/>
<evidence type="ECO:0000256" key="1">
    <source>
        <dbReference type="ARBA" id="ARBA00023125"/>
    </source>
</evidence>
<comment type="caution">
    <text evidence="4">The sequence shown here is derived from an EMBL/GenBank/DDBJ whole genome shotgun (WGS) entry which is preliminary data.</text>
</comment>
<feature type="DNA-binding region" description="H-T-H motif" evidence="2">
    <location>
        <begin position="36"/>
        <end position="55"/>
    </location>
</feature>
<dbReference type="Pfam" id="PF00440">
    <property type="entry name" value="TetR_N"/>
    <property type="match status" value="1"/>
</dbReference>
<proteinExistence type="predicted"/>
<dbReference type="RefSeq" id="WP_083290935.1">
    <property type="nucleotide sequence ID" value="NZ_JAEUWV010000004.1"/>
</dbReference>
<dbReference type="InterPro" id="IPR009057">
    <property type="entry name" value="Homeodomain-like_sf"/>
</dbReference>
<dbReference type="GO" id="GO:0003677">
    <property type="term" value="F:DNA binding"/>
    <property type="evidence" value="ECO:0007669"/>
    <property type="project" value="UniProtKB-UniRule"/>
</dbReference>
<dbReference type="PANTHER" id="PTHR43479:SF11">
    <property type="entry name" value="ACREF_ENVCD OPERON REPRESSOR-RELATED"/>
    <property type="match status" value="1"/>
</dbReference>
<organism evidence="4 5">
    <name type="scientific">Corynebacterium lipophilum</name>
    <dbReference type="NCBI Taxonomy" id="2804918"/>
    <lineage>
        <taxon>Bacteria</taxon>
        <taxon>Bacillati</taxon>
        <taxon>Actinomycetota</taxon>
        <taxon>Actinomycetes</taxon>
        <taxon>Mycobacteriales</taxon>
        <taxon>Corynebacteriaceae</taxon>
        <taxon>Corynebacterium</taxon>
    </lineage>
</organism>
<dbReference type="PROSITE" id="PS50977">
    <property type="entry name" value="HTH_TETR_2"/>
    <property type="match status" value="1"/>
</dbReference>
<evidence type="ECO:0000313" key="5">
    <source>
        <dbReference type="Proteomes" id="UP001205920"/>
    </source>
</evidence>
<dbReference type="Proteomes" id="UP001205920">
    <property type="component" value="Unassembled WGS sequence"/>
</dbReference>
<dbReference type="EMBL" id="JAEUWV010000004">
    <property type="protein sequence ID" value="MCO6394309.1"/>
    <property type="molecule type" value="Genomic_DNA"/>
</dbReference>
<keyword evidence="5" id="KW-1185">Reference proteome</keyword>
<dbReference type="PANTHER" id="PTHR43479">
    <property type="entry name" value="ACREF/ENVCD OPERON REPRESSOR-RELATED"/>
    <property type="match status" value="1"/>
</dbReference>
<feature type="domain" description="HTH tetR-type" evidence="3">
    <location>
        <begin position="13"/>
        <end position="73"/>
    </location>
</feature>
<dbReference type="InterPro" id="IPR001647">
    <property type="entry name" value="HTH_TetR"/>
</dbReference>
<gene>
    <name evidence="4" type="ORF">JMN37_04850</name>
</gene>
<keyword evidence="1 2" id="KW-0238">DNA-binding</keyword>
<dbReference type="SUPFAM" id="SSF46689">
    <property type="entry name" value="Homeodomain-like"/>
    <property type="match status" value="1"/>
</dbReference>